<dbReference type="InterPro" id="IPR013762">
    <property type="entry name" value="Integrase-like_cat_sf"/>
</dbReference>
<dbReference type="RefSeq" id="WP_084071235.1">
    <property type="nucleotide sequence ID" value="NZ_FWXY01000024.1"/>
</dbReference>
<dbReference type="PROSITE" id="PS51898">
    <property type="entry name" value="TYR_RECOMBINASE"/>
    <property type="match status" value="1"/>
</dbReference>
<dbReference type="CDD" id="cd00397">
    <property type="entry name" value="DNA_BRE_C"/>
    <property type="match status" value="1"/>
</dbReference>
<dbReference type="PANTHER" id="PTHR30349">
    <property type="entry name" value="PHAGE INTEGRASE-RELATED"/>
    <property type="match status" value="1"/>
</dbReference>
<evidence type="ECO:0000259" key="2">
    <source>
        <dbReference type="PROSITE" id="PS51898"/>
    </source>
</evidence>
<reference evidence="3 4" key="1">
    <citation type="submission" date="2017-04" db="EMBL/GenBank/DDBJ databases">
        <authorList>
            <person name="Afonso C.L."/>
            <person name="Miller P.J."/>
            <person name="Scott M.A."/>
            <person name="Spackman E."/>
            <person name="Goraichik I."/>
            <person name="Dimitrov K.M."/>
            <person name="Suarez D.L."/>
            <person name="Swayne D.E."/>
        </authorList>
    </citation>
    <scope>NUCLEOTIDE SEQUENCE [LARGE SCALE GENOMIC DNA]</scope>
    <source>
        <strain evidence="3 4">DSM 3385</strain>
    </source>
</reference>
<evidence type="ECO:0000256" key="1">
    <source>
        <dbReference type="ARBA" id="ARBA00023172"/>
    </source>
</evidence>
<protein>
    <submittedName>
        <fullName evidence="3">Phage integrase family protein</fullName>
    </submittedName>
</protein>
<dbReference type="Gene3D" id="1.10.443.10">
    <property type="entry name" value="Intergrase catalytic core"/>
    <property type="match status" value="1"/>
</dbReference>
<name>A0A1W2E4Q7_9BACT</name>
<dbReference type="EMBL" id="FWXY01000024">
    <property type="protein sequence ID" value="SMD04447.1"/>
    <property type="molecule type" value="Genomic_DNA"/>
</dbReference>
<evidence type="ECO:0000313" key="4">
    <source>
        <dbReference type="Proteomes" id="UP000192418"/>
    </source>
</evidence>
<evidence type="ECO:0000313" key="3">
    <source>
        <dbReference type="EMBL" id="SMD04447.1"/>
    </source>
</evidence>
<dbReference type="InterPro" id="IPR011010">
    <property type="entry name" value="DNA_brk_join_enz"/>
</dbReference>
<dbReference type="InterPro" id="IPR002104">
    <property type="entry name" value="Integrase_catalytic"/>
</dbReference>
<feature type="domain" description="Tyr recombinase" evidence="2">
    <location>
        <begin position="199"/>
        <end position="423"/>
    </location>
</feature>
<keyword evidence="1" id="KW-0233">DNA recombination</keyword>
<dbReference type="AlphaFoldDB" id="A0A1W2E4Q7"/>
<dbReference type="PANTHER" id="PTHR30349:SF87">
    <property type="entry name" value="TRANSPOSASE A"/>
    <property type="match status" value="1"/>
</dbReference>
<dbReference type="GO" id="GO:0015074">
    <property type="term" value="P:DNA integration"/>
    <property type="evidence" value="ECO:0007669"/>
    <property type="project" value="InterPro"/>
</dbReference>
<dbReference type="Pfam" id="PF00589">
    <property type="entry name" value="Phage_integrase"/>
    <property type="match status" value="1"/>
</dbReference>
<dbReference type="SUPFAM" id="SSF56349">
    <property type="entry name" value="DNA breaking-rejoining enzymes"/>
    <property type="match status" value="1"/>
</dbReference>
<dbReference type="GO" id="GO:0006310">
    <property type="term" value="P:DNA recombination"/>
    <property type="evidence" value="ECO:0007669"/>
    <property type="project" value="UniProtKB-KW"/>
</dbReference>
<gene>
    <name evidence="3" type="ORF">SAMN02746065_1243</name>
</gene>
<organism evidence="3 4">
    <name type="scientific">Desulfocicer vacuolatum DSM 3385</name>
    <dbReference type="NCBI Taxonomy" id="1121400"/>
    <lineage>
        <taxon>Bacteria</taxon>
        <taxon>Pseudomonadati</taxon>
        <taxon>Thermodesulfobacteriota</taxon>
        <taxon>Desulfobacteria</taxon>
        <taxon>Desulfobacterales</taxon>
        <taxon>Desulfobacteraceae</taxon>
        <taxon>Desulfocicer</taxon>
    </lineage>
</organism>
<sequence>MPSPFYIKWLRFDDGERFPILIKKADGKPLFLPTVYTIAIQRSSGKSSATLAANLRAIMHLYTWAYANTINIDVRFSDQDLLGIVEIESLVSVAGLTYGQLCKDIENFPELSKPGVTNGIYPIEKYRKSVHTQICTVDNKTKLIRLLYIRDYLDWLAQQQMPKISPQSKAHSLFKTSRLQMREAIQARLPASKGRNLKGSREGLDPDIQKRLMDVIRPDSPENPWRYPEVRVRNRLFILMMLVLGARKGELLLTRIKDINFQSNELLIRRVPDDLDDPRSYEPNAKTRDRILPFEDDLAALIEDYILNVRNKTPGAGRHEFLFTATGTGQPLSLAGITKVFRTLRNKISDLPDNLTSHVLRHTWNDRFSEIMEQNNVSEAEEKKLRSYLMGWSEFSGMAATYTKRYVRKKANEASLELQKKLMKKE</sequence>
<dbReference type="InterPro" id="IPR050090">
    <property type="entry name" value="Tyrosine_recombinase_XerCD"/>
</dbReference>
<keyword evidence="4" id="KW-1185">Reference proteome</keyword>
<dbReference type="Proteomes" id="UP000192418">
    <property type="component" value="Unassembled WGS sequence"/>
</dbReference>
<accession>A0A1W2E4Q7</accession>
<dbReference type="STRING" id="1121400.SAMN02746065_1243"/>
<proteinExistence type="predicted"/>
<dbReference type="OrthoDB" id="6819422at2"/>
<dbReference type="GO" id="GO:0003677">
    <property type="term" value="F:DNA binding"/>
    <property type="evidence" value="ECO:0007669"/>
    <property type="project" value="InterPro"/>
</dbReference>